<reference evidence="9 10" key="1">
    <citation type="submission" date="2024-09" db="EMBL/GenBank/DDBJ databases">
        <authorList>
            <person name="Sun Q."/>
            <person name="Mori K."/>
        </authorList>
    </citation>
    <scope>NUCLEOTIDE SEQUENCE [LARGE SCALE GENOMIC DNA]</scope>
    <source>
        <strain evidence="9 10">JCM 15389</strain>
    </source>
</reference>
<keyword evidence="4 8" id="KW-0249">Electron transport</keyword>
<dbReference type="RefSeq" id="WP_248106459.1">
    <property type="nucleotide sequence ID" value="NZ_JAKHEX010000005.1"/>
</dbReference>
<keyword evidence="2 8" id="KW-0813">Transport</keyword>
<accession>A0ABV6BZ27</accession>
<evidence type="ECO:0000313" key="10">
    <source>
        <dbReference type="Proteomes" id="UP001589788"/>
    </source>
</evidence>
<dbReference type="Gene3D" id="3.30.70.20">
    <property type="match status" value="1"/>
</dbReference>
<keyword evidence="3 8" id="KW-0479">Metal-binding</keyword>
<evidence type="ECO:0000256" key="4">
    <source>
        <dbReference type="ARBA" id="ARBA00022982"/>
    </source>
</evidence>
<comment type="cofactor">
    <cofactor evidence="1">
        <name>[3Fe-4S] cluster</name>
        <dbReference type="ChEBI" id="CHEBI:21137"/>
    </cofactor>
</comment>
<evidence type="ECO:0000256" key="3">
    <source>
        <dbReference type="ARBA" id="ARBA00022723"/>
    </source>
</evidence>
<keyword evidence="5 8" id="KW-0408">Iron</keyword>
<dbReference type="InterPro" id="IPR001080">
    <property type="entry name" value="3Fe4S_ferredoxin"/>
</dbReference>
<evidence type="ECO:0000256" key="8">
    <source>
        <dbReference type="RuleBase" id="RU368020"/>
    </source>
</evidence>
<keyword evidence="7" id="KW-0003">3Fe-4S</keyword>
<evidence type="ECO:0000256" key="7">
    <source>
        <dbReference type="ARBA" id="ARBA00023291"/>
    </source>
</evidence>
<evidence type="ECO:0000256" key="5">
    <source>
        <dbReference type="ARBA" id="ARBA00023004"/>
    </source>
</evidence>
<comment type="function">
    <text evidence="8">Ferredoxins are iron-sulfur proteins that transfer electrons in a wide variety of metabolic reactions.</text>
</comment>
<dbReference type="Pfam" id="PF13370">
    <property type="entry name" value="Fer4_13"/>
    <property type="match status" value="1"/>
</dbReference>
<gene>
    <name evidence="9" type="ORF">ACFFRE_00695</name>
</gene>
<dbReference type="SUPFAM" id="SSF54862">
    <property type="entry name" value="4Fe-4S ferredoxins"/>
    <property type="match status" value="1"/>
</dbReference>
<evidence type="ECO:0000256" key="6">
    <source>
        <dbReference type="ARBA" id="ARBA00023014"/>
    </source>
</evidence>
<proteinExistence type="predicted"/>
<dbReference type="PANTHER" id="PTHR36923">
    <property type="entry name" value="FERREDOXIN"/>
    <property type="match status" value="1"/>
</dbReference>
<evidence type="ECO:0000256" key="1">
    <source>
        <dbReference type="ARBA" id="ARBA00001927"/>
    </source>
</evidence>
<evidence type="ECO:0000256" key="2">
    <source>
        <dbReference type="ARBA" id="ARBA00022448"/>
    </source>
</evidence>
<dbReference type="Proteomes" id="UP001589788">
    <property type="component" value="Unassembled WGS sequence"/>
</dbReference>
<protein>
    <recommendedName>
        <fullName evidence="8">Ferredoxin</fullName>
    </recommendedName>
</protein>
<dbReference type="PRINTS" id="PR00352">
    <property type="entry name" value="3FE4SFRDOXIN"/>
</dbReference>
<keyword evidence="6 8" id="KW-0411">Iron-sulfur</keyword>
<dbReference type="PANTHER" id="PTHR36923:SF3">
    <property type="entry name" value="FERREDOXIN"/>
    <property type="match status" value="1"/>
</dbReference>
<evidence type="ECO:0000313" key="9">
    <source>
        <dbReference type="EMBL" id="MFC0080673.1"/>
    </source>
</evidence>
<organism evidence="9 10">
    <name type="scientific">Aciditerrimonas ferrireducens</name>
    <dbReference type="NCBI Taxonomy" id="667306"/>
    <lineage>
        <taxon>Bacteria</taxon>
        <taxon>Bacillati</taxon>
        <taxon>Actinomycetota</taxon>
        <taxon>Acidimicrobiia</taxon>
        <taxon>Acidimicrobiales</taxon>
        <taxon>Acidimicrobiaceae</taxon>
        <taxon>Aciditerrimonas</taxon>
    </lineage>
</organism>
<keyword evidence="10" id="KW-1185">Reference proteome</keyword>
<dbReference type="EMBL" id="JBHLYQ010000002">
    <property type="protein sequence ID" value="MFC0080673.1"/>
    <property type="molecule type" value="Genomic_DNA"/>
</dbReference>
<sequence length="65" mass="7025">MKVVVDFDVCASNAVCMGIAPQVFEVRDDGYLYVLQEEPPAELHDAVRQAAANCPTGAITLVEDE</sequence>
<dbReference type="InterPro" id="IPR051269">
    <property type="entry name" value="Fe-S_cluster_ET"/>
</dbReference>
<name>A0ABV6BZ27_9ACTN</name>
<comment type="caution">
    <text evidence="9">The sequence shown here is derived from an EMBL/GenBank/DDBJ whole genome shotgun (WGS) entry which is preliminary data.</text>
</comment>